<keyword evidence="2" id="KW-1185">Reference proteome</keyword>
<evidence type="ECO:0000313" key="1">
    <source>
        <dbReference type="EMBL" id="VEN62476.1"/>
    </source>
</evidence>
<dbReference type="Proteomes" id="UP000410492">
    <property type="component" value="Unassembled WGS sequence"/>
</dbReference>
<accession>A0A653DQH4</accession>
<proteinExistence type="predicted"/>
<dbReference type="OrthoDB" id="5978526at2759"/>
<gene>
    <name evidence="1" type="ORF">CALMAC_LOCUS19578</name>
</gene>
<dbReference type="AlphaFoldDB" id="A0A653DQH4"/>
<protein>
    <submittedName>
        <fullName evidence="1">Uncharacterized protein</fullName>
    </submittedName>
</protein>
<sequence length="68" mass="7903">MEQDLEALILSSGSDEDIEAAILFNIMRENAQEPPQYFNLEDVDNNDCTSLFRFEKNDLYQLCEALRL</sequence>
<feature type="non-terminal residue" evidence="1">
    <location>
        <position position="68"/>
    </location>
</feature>
<organism evidence="1 2">
    <name type="scientific">Callosobruchus maculatus</name>
    <name type="common">Southern cowpea weevil</name>
    <name type="synonym">Pulse bruchid</name>
    <dbReference type="NCBI Taxonomy" id="64391"/>
    <lineage>
        <taxon>Eukaryota</taxon>
        <taxon>Metazoa</taxon>
        <taxon>Ecdysozoa</taxon>
        <taxon>Arthropoda</taxon>
        <taxon>Hexapoda</taxon>
        <taxon>Insecta</taxon>
        <taxon>Pterygota</taxon>
        <taxon>Neoptera</taxon>
        <taxon>Endopterygota</taxon>
        <taxon>Coleoptera</taxon>
        <taxon>Polyphaga</taxon>
        <taxon>Cucujiformia</taxon>
        <taxon>Chrysomeloidea</taxon>
        <taxon>Chrysomelidae</taxon>
        <taxon>Bruchinae</taxon>
        <taxon>Bruchini</taxon>
        <taxon>Callosobruchus</taxon>
    </lineage>
</organism>
<dbReference type="EMBL" id="CAACVG010013890">
    <property type="protein sequence ID" value="VEN62476.1"/>
    <property type="molecule type" value="Genomic_DNA"/>
</dbReference>
<name>A0A653DQH4_CALMS</name>
<reference evidence="1 2" key="1">
    <citation type="submission" date="2019-01" db="EMBL/GenBank/DDBJ databases">
        <authorList>
            <person name="Sayadi A."/>
        </authorList>
    </citation>
    <scope>NUCLEOTIDE SEQUENCE [LARGE SCALE GENOMIC DNA]</scope>
</reference>
<evidence type="ECO:0000313" key="2">
    <source>
        <dbReference type="Proteomes" id="UP000410492"/>
    </source>
</evidence>